<dbReference type="Proteomes" id="UP000199679">
    <property type="component" value="Chromosome I"/>
</dbReference>
<organism evidence="1 2">
    <name type="scientific">Mucilaginibacter mallensis</name>
    <dbReference type="NCBI Taxonomy" id="652787"/>
    <lineage>
        <taxon>Bacteria</taxon>
        <taxon>Pseudomonadati</taxon>
        <taxon>Bacteroidota</taxon>
        <taxon>Sphingobacteriia</taxon>
        <taxon>Sphingobacteriales</taxon>
        <taxon>Sphingobacteriaceae</taxon>
        <taxon>Mucilaginibacter</taxon>
    </lineage>
</organism>
<evidence type="ECO:0000313" key="1">
    <source>
        <dbReference type="EMBL" id="SDT39112.1"/>
    </source>
</evidence>
<proteinExistence type="predicted"/>
<reference evidence="1 2" key="1">
    <citation type="submission" date="2016-10" db="EMBL/GenBank/DDBJ databases">
        <authorList>
            <person name="de Groot N.N."/>
        </authorList>
    </citation>
    <scope>NUCLEOTIDE SEQUENCE [LARGE SCALE GENOMIC DNA]</scope>
    <source>
        <strain evidence="1 2">MP1X4</strain>
    </source>
</reference>
<sequence>MKKLVITTLILLIAAAYITVVYFKNLNTPGSHTSQLMATIPDDAALIFEFNNEQSFYDIFNQNKLLESVIGQEKINNIDTLRVELLNNRLLQQFFDGQNVFISLHPLKNQDADLLLTMAAGKGFDTVMMNQLAKKQHNGLIITSTRIGGKPGYNIYINAIKKRFYVVNEEDDIFSGSFSEELAEQAASYKPKSDRKDFVLLSERQNNNSLADLYVNYSQIQPLFDQLFKNKNTDVLRSFKLLPAMSVLSLNYKSDAFMFNGITTIETDEPLSYLNLFAGQQPVVNHLKDIFPSTTAYSTNFSVSDPLKFEKDLALWHIKAGIKKEKDSIFNKLTAESGVNLRIEFTNLLSNEFAIVTTRYQEKYAIISLKDGSKLRPFMVNISHMVSGNSGQFNYNKLPFFLLGDAFSIFRRPYFMIVDNYLILANTAEELTSYYDSYINRKFISKTDNYNQFNDLLSERSNIAFFINFKNALPVLKKDLNNGFYDSLEKSEPGWKNFYGASYQFSAADKNFYTNFCMKLNNIDTAVVK</sequence>
<dbReference type="OrthoDB" id="1093345at2"/>
<dbReference type="EMBL" id="LT629740">
    <property type="protein sequence ID" value="SDT39112.1"/>
    <property type="molecule type" value="Genomic_DNA"/>
</dbReference>
<gene>
    <name evidence="1" type="ORF">SAMN05216490_3315</name>
</gene>
<evidence type="ECO:0000313" key="2">
    <source>
        <dbReference type="Proteomes" id="UP000199679"/>
    </source>
</evidence>
<keyword evidence="2" id="KW-1185">Reference proteome</keyword>
<dbReference type="RefSeq" id="WP_091375280.1">
    <property type="nucleotide sequence ID" value="NZ_LT629740.1"/>
</dbReference>
<accession>A0A1H2A0C0</accession>
<name>A0A1H2A0C0_MUCMA</name>
<dbReference type="STRING" id="652787.SAMN05216490_3315"/>
<dbReference type="AlphaFoldDB" id="A0A1H2A0C0"/>
<evidence type="ECO:0008006" key="3">
    <source>
        <dbReference type="Google" id="ProtNLM"/>
    </source>
</evidence>
<protein>
    <recommendedName>
        <fullName evidence="3">DUF3352 domain-containing protein</fullName>
    </recommendedName>
</protein>